<evidence type="ECO:0000313" key="2">
    <source>
        <dbReference type="Proteomes" id="UP000308600"/>
    </source>
</evidence>
<organism evidence="1 2">
    <name type="scientific">Pluteus cervinus</name>
    <dbReference type="NCBI Taxonomy" id="181527"/>
    <lineage>
        <taxon>Eukaryota</taxon>
        <taxon>Fungi</taxon>
        <taxon>Dikarya</taxon>
        <taxon>Basidiomycota</taxon>
        <taxon>Agaricomycotina</taxon>
        <taxon>Agaricomycetes</taxon>
        <taxon>Agaricomycetidae</taxon>
        <taxon>Agaricales</taxon>
        <taxon>Pluteineae</taxon>
        <taxon>Pluteaceae</taxon>
        <taxon>Pluteus</taxon>
    </lineage>
</organism>
<protein>
    <submittedName>
        <fullName evidence="1">Uncharacterized protein</fullName>
    </submittedName>
</protein>
<dbReference type="Proteomes" id="UP000308600">
    <property type="component" value="Unassembled WGS sequence"/>
</dbReference>
<dbReference type="EMBL" id="ML208469">
    <property type="protein sequence ID" value="TFK64567.1"/>
    <property type="molecule type" value="Genomic_DNA"/>
</dbReference>
<sequence length="108" mass="12297">MGIEKSEYNQIIDHIHKNVERAGLDLRQTYRQQDYARLSNLFRLTRAQHPVLSKERFPCDWPQAELVKQYLSNIRKGRARQERAAAAPSTNGSGNGNESTFGGLPNVD</sequence>
<evidence type="ECO:0000313" key="1">
    <source>
        <dbReference type="EMBL" id="TFK64567.1"/>
    </source>
</evidence>
<name>A0ACD3AI83_9AGAR</name>
<proteinExistence type="predicted"/>
<keyword evidence="2" id="KW-1185">Reference proteome</keyword>
<gene>
    <name evidence="1" type="ORF">BDN72DRAFT_881412</name>
</gene>
<reference evidence="1 2" key="1">
    <citation type="journal article" date="2019" name="Nat. Ecol. Evol.">
        <title>Megaphylogeny resolves global patterns of mushroom evolution.</title>
        <authorList>
            <person name="Varga T."/>
            <person name="Krizsan K."/>
            <person name="Foldi C."/>
            <person name="Dima B."/>
            <person name="Sanchez-Garcia M."/>
            <person name="Sanchez-Ramirez S."/>
            <person name="Szollosi G.J."/>
            <person name="Szarkandi J.G."/>
            <person name="Papp V."/>
            <person name="Albert L."/>
            <person name="Andreopoulos W."/>
            <person name="Angelini C."/>
            <person name="Antonin V."/>
            <person name="Barry K.W."/>
            <person name="Bougher N.L."/>
            <person name="Buchanan P."/>
            <person name="Buyck B."/>
            <person name="Bense V."/>
            <person name="Catcheside P."/>
            <person name="Chovatia M."/>
            <person name="Cooper J."/>
            <person name="Damon W."/>
            <person name="Desjardin D."/>
            <person name="Finy P."/>
            <person name="Geml J."/>
            <person name="Haridas S."/>
            <person name="Hughes K."/>
            <person name="Justo A."/>
            <person name="Karasinski D."/>
            <person name="Kautmanova I."/>
            <person name="Kiss B."/>
            <person name="Kocsube S."/>
            <person name="Kotiranta H."/>
            <person name="LaButti K.M."/>
            <person name="Lechner B.E."/>
            <person name="Liimatainen K."/>
            <person name="Lipzen A."/>
            <person name="Lukacs Z."/>
            <person name="Mihaltcheva S."/>
            <person name="Morgado L.N."/>
            <person name="Niskanen T."/>
            <person name="Noordeloos M.E."/>
            <person name="Ohm R.A."/>
            <person name="Ortiz-Santana B."/>
            <person name="Ovrebo C."/>
            <person name="Racz N."/>
            <person name="Riley R."/>
            <person name="Savchenko A."/>
            <person name="Shiryaev A."/>
            <person name="Soop K."/>
            <person name="Spirin V."/>
            <person name="Szebenyi C."/>
            <person name="Tomsovsky M."/>
            <person name="Tulloss R.E."/>
            <person name="Uehling J."/>
            <person name="Grigoriev I.V."/>
            <person name="Vagvolgyi C."/>
            <person name="Papp T."/>
            <person name="Martin F.M."/>
            <person name="Miettinen O."/>
            <person name="Hibbett D.S."/>
            <person name="Nagy L.G."/>
        </authorList>
    </citation>
    <scope>NUCLEOTIDE SEQUENCE [LARGE SCALE GENOMIC DNA]</scope>
    <source>
        <strain evidence="1 2">NL-1719</strain>
    </source>
</reference>
<accession>A0ACD3AI83</accession>